<feature type="domain" description="Roadblock/LAMTOR2" evidence="1">
    <location>
        <begin position="24"/>
        <end position="107"/>
    </location>
</feature>
<dbReference type="Gene3D" id="3.30.450.30">
    <property type="entry name" value="Dynein light chain 2a, cytoplasmic"/>
    <property type="match status" value="1"/>
</dbReference>
<proteinExistence type="predicted"/>
<keyword evidence="6" id="KW-1185">Reference proteome</keyword>
<name>A0A225UBP9_RAOOR</name>
<evidence type="ECO:0000313" key="2">
    <source>
        <dbReference type="EMBL" id="PIK83780.1"/>
    </source>
</evidence>
<evidence type="ECO:0000313" key="4">
    <source>
        <dbReference type="EMBL" id="WWC14161.1"/>
    </source>
</evidence>
<protein>
    <submittedName>
        <fullName evidence="3">Roadblock/LC7 domain-containing protein</fullName>
    </submittedName>
</protein>
<dbReference type="Proteomes" id="UP001064206">
    <property type="component" value="Chromosome"/>
</dbReference>
<dbReference type="GeneID" id="93754099"/>
<dbReference type="EMBL" id="CP145163">
    <property type="protein sequence ID" value="WWC14161.1"/>
    <property type="molecule type" value="Genomic_DNA"/>
</dbReference>
<reference evidence="4 6" key="3">
    <citation type="submission" date="2024-02" db="EMBL/GenBank/DDBJ databases">
        <title>Tn5403 promotes plasmid rearrangements and degradation of the Klebsiella pneumoniae carbapenemase (KPC) transposon Tn4401.</title>
        <authorList>
            <person name="Sheppard A.E."/>
            <person name="Barry K.E."/>
            <person name="Parikh H.I."/>
            <person name="Vegesana K."/>
            <person name="Sebra R."/>
            <person name="George S."/>
            <person name="Sanderson N.D."/>
            <person name="Stoesser N."/>
            <person name="Eyre D.W."/>
            <person name="Crook D.W."/>
            <person name="Walker A.S."/>
            <person name="Mathers A.J."/>
        </authorList>
    </citation>
    <scope>NUCLEOTIDE SEQUENCE [LARGE SCALE GENOMIC DNA]</scope>
    <source>
        <strain evidence="4 6">CAV1921</strain>
    </source>
</reference>
<dbReference type="AlphaFoldDB" id="A0A225UBP9"/>
<dbReference type="EMBL" id="CP104450">
    <property type="protein sequence ID" value="UXE36113.1"/>
    <property type="molecule type" value="Genomic_DNA"/>
</dbReference>
<dbReference type="Proteomes" id="UP000229713">
    <property type="component" value="Unassembled WGS sequence"/>
</dbReference>
<reference evidence="3" key="2">
    <citation type="submission" date="2022-09" db="EMBL/GenBank/DDBJ databases">
        <title>Multidrug resistance Raoultella ornithinolytica Strain MQB_Silv_108.</title>
        <authorList>
            <person name="Quintela-Baluja M."/>
        </authorList>
    </citation>
    <scope>NUCLEOTIDE SEQUENCE</scope>
    <source>
        <strain evidence="3">MQB_Silv_108</strain>
    </source>
</reference>
<accession>A0A225UBP9</accession>
<evidence type="ECO:0000313" key="3">
    <source>
        <dbReference type="EMBL" id="UXE36113.1"/>
    </source>
</evidence>
<sequence>MTSILPFAIEDAGTLSTELSQQIQQLLLEFAQNYPVMGELLVATADGYEVAAVLKEEDPGRLHKIAAMTSSLLGIGAAMLNEIAAGEQKAITVEGERDNILLWQVATQRFSLCLTVVASAQEPLGQLFWLLRQLAAAIAEICHAQPDLPPLQEYYYE</sequence>
<dbReference type="Proteomes" id="UP001350972">
    <property type="component" value="Chromosome"/>
</dbReference>
<dbReference type="Pfam" id="PF03259">
    <property type="entry name" value="Robl_LC7"/>
    <property type="match status" value="1"/>
</dbReference>
<dbReference type="InterPro" id="IPR004942">
    <property type="entry name" value="Roadblock/LAMTOR2_dom"/>
</dbReference>
<dbReference type="EMBL" id="NKYI01000020">
    <property type="protein sequence ID" value="PIK83780.1"/>
    <property type="molecule type" value="Genomic_DNA"/>
</dbReference>
<evidence type="ECO:0000313" key="5">
    <source>
        <dbReference type="Proteomes" id="UP000229713"/>
    </source>
</evidence>
<reference evidence="2 5" key="1">
    <citation type="submission" date="2017-07" db="EMBL/GenBank/DDBJ databases">
        <title>Raoultella ornithinolytica strain HH3 draft genome.</title>
        <authorList>
            <person name="Duceppe M.-O."/>
            <person name="Huang H."/>
            <person name="Phipps-Todd B."/>
        </authorList>
    </citation>
    <scope>NUCLEOTIDE SEQUENCE [LARGE SCALE GENOMIC DNA]</scope>
    <source>
        <strain evidence="2 5">HH3</strain>
    </source>
</reference>
<organism evidence="2 5">
    <name type="scientific">Raoultella ornithinolytica</name>
    <name type="common">Klebsiella ornithinolytica</name>
    <dbReference type="NCBI Taxonomy" id="54291"/>
    <lineage>
        <taxon>Bacteria</taxon>
        <taxon>Pseudomonadati</taxon>
        <taxon>Pseudomonadota</taxon>
        <taxon>Gammaproteobacteria</taxon>
        <taxon>Enterobacterales</taxon>
        <taxon>Enterobacteriaceae</taxon>
        <taxon>Klebsiella/Raoultella group</taxon>
        <taxon>Raoultella</taxon>
    </lineage>
</organism>
<evidence type="ECO:0000313" key="6">
    <source>
        <dbReference type="Proteomes" id="UP001350972"/>
    </source>
</evidence>
<evidence type="ECO:0000259" key="1">
    <source>
        <dbReference type="Pfam" id="PF03259"/>
    </source>
</evidence>
<dbReference type="RefSeq" id="WP_004862289.1">
    <property type="nucleotide sequence ID" value="NZ_ABDFAB020000002.1"/>
</dbReference>
<gene>
    <name evidence="2" type="ORF">CFY86_13600</name>
    <name evidence="4" type="ORF">LM286_13020</name>
    <name evidence="3" type="ORF">N2J37_16270</name>
</gene>
<dbReference type="SUPFAM" id="SSF103196">
    <property type="entry name" value="Roadblock/LC7 domain"/>
    <property type="match status" value="1"/>
</dbReference>